<feature type="active site" evidence="6">
    <location>
        <position position="160"/>
    </location>
</feature>
<dbReference type="Gene3D" id="3.40.50.180">
    <property type="entry name" value="Methylesterase CheB, C-terminal domain"/>
    <property type="match status" value="1"/>
</dbReference>
<protein>
    <recommendedName>
        <fullName evidence="4">protein-glutamate methylesterase</fullName>
        <ecNumber evidence="4">3.1.1.61</ecNumber>
    </recommendedName>
</protein>
<dbReference type="InterPro" id="IPR011006">
    <property type="entry name" value="CheY-like_superfamily"/>
</dbReference>
<gene>
    <name evidence="10" type="ORF">GCM10023116_44010</name>
</gene>
<dbReference type="SMART" id="SM00448">
    <property type="entry name" value="REC"/>
    <property type="match status" value="1"/>
</dbReference>
<evidence type="ECO:0000256" key="4">
    <source>
        <dbReference type="ARBA" id="ARBA00039140"/>
    </source>
</evidence>
<dbReference type="Pfam" id="PF00072">
    <property type="entry name" value="Response_reg"/>
    <property type="match status" value="1"/>
</dbReference>
<dbReference type="SUPFAM" id="SSF52172">
    <property type="entry name" value="CheY-like"/>
    <property type="match status" value="1"/>
</dbReference>
<keyword evidence="11" id="KW-1185">Reference proteome</keyword>
<evidence type="ECO:0000256" key="7">
    <source>
        <dbReference type="PROSITE-ProRule" id="PRU00169"/>
    </source>
</evidence>
<dbReference type="Gene3D" id="3.40.50.2300">
    <property type="match status" value="1"/>
</dbReference>
<feature type="active site" evidence="6">
    <location>
        <position position="280"/>
    </location>
</feature>
<keyword evidence="1" id="KW-0963">Cytoplasm</keyword>
<keyword evidence="2 6" id="KW-0145">Chemotaxis</keyword>
<feature type="active site" evidence="6">
    <location>
        <position position="187"/>
    </location>
</feature>
<evidence type="ECO:0000256" key="1">
    <source>
        <dbReference type="ARBA" id="ARBA00022490"/>
    </source>
</evidence>
<dbReference type="PROSITE" id="PS50122">
    <property type="entry name" value="CHEB"/>
    <property type="match status" value="1"/>
</dbReference>
<dbReference type="PIRSF" id="PIRSF000876">
    <property type="entry name" value="RR_chemtxs_CheB"/>
    <property type="match status" value="1"/>
</dbReference>
<name>A0ABP8V8I5_9GAMM</name>
<dbReference type="RefSeq" id="WP_345198623.1">
    <property type="nucleotide sequence ID" value="NZ_BAABFL010000469.1"/>
</dbReference>
<comment type="caution">
    <text evidence="10">The sequence shown here is derived from an EMBL/GenBank/DDBJ whole genome shotgun (WGS) entry which is preliminary data.</text>
</comment>
<dbReference type="InterPro" id="IPR008248">
    <property type="entry name" value="CheB-like"/>
</dbReference>
<sequence>MKIGIVEPDLVQREKLARLVRDKLGWQVLWEVSNGPAAIRRCLHQKPELILMALKLPGGEDGVAVTRSIMKDNPCAIVIITNKEHKSAGIFKALSAGALDAVEMPSDHADGIAHFLGKMQSVRTLVQDNGAGEAGARKSTMPLQTQAVQGAEMLIAIGCSTGGPGAVALLLAELPADLPAAVVIVQHVDEEYATGMAEWLDSQIPMSTRIIQGGEKPEMGTVLLAKTNDHLVMDPTGRLAYTREPVENPYRPSVDEFFCSAGQYWRDKMMAVLLTGMGRDGGRGLLALRRLGYHTFAQNEASCAVYGMPQDAIQRGAADDIMTPQDIGQRLRDMIALPRNGGVRQGGRRL</sequence>
<feature type="domain" description="CheB-type methylesterase" evidence="9">
    <location>
        <begin position="142"/>
        <end position="338"/>
    </location>
</feature>
<evidence type="ECO:0000313" key="10">
    <source>
        <dbReference type="EMBL" id="GAA4652117.1"/>
    </source>
</evidence>
<dbReference type="InterPro" id="IPR000673">
    <property type="entry name" value="Sig_transdc_resp-reg_Me-estase"/>
</dbReference>
<evidence type="ECO:0000256" key="5">
    <source>
        <dbReference type="ARBA" id="ARBA00048267"/>
    </source>
</evidence>
<evidence type="ECO:0000259" key="9">
    <source>
        <dbReference type="PROSITE" id="PS50122"/>
    </source>
</evidence>
<accession>A0ABP8V8I5</accession>
<feature type="domain" description="Response regulatory" evidence="8">
    <location>
        <begin position="2"/>
        <end position="119"/>
    </location>
</feature>
<comment type="caution">
    <text evidence="7">Lacks conserved residue(s) required for the propagation of feature annotation.</text>
</comment>
<evidence type="ECO:0000313" key="11">
    <source>
        <dbReference type="Proteomes" id="UP001500604"/>
    </source>
</evidence>
<keyword evidence="3 6" id="KW-0378">Hydrolase</keyword>
<dbReference type="Proteomes" id="UP001500604">
    <property type="component" value="Unassembled WGS sequence"/>
</dbReference>
<dbReference type="EC" id="3.1.1.61" evidence="4"/>
<evidence type="ECO:0000256" key="6">
    <source>
        <dbReference type="PROSITE-ProRule" id="PRU00050"/>
    </source>
</evidence>
<organism evidence="10 11">
    <name type="scientific">Kistimonas scapharcae</name>
    <dbReference type="NCBI Taxonomy" id="1036133"/>
    <lineage>
        <taxon>Bacteria</taxon>
        <taxon>Pseudomonadati</taxon>
        <taxon>Pseudomonadota</taxon>
        <taxon>Gammaproteobacteria</taxon>
        <taxon>Oceanospirillales</taxon>
        <taxon>Endozoicomonadaceae</taxon>
        <taxon>Kistimonas</taxon>
    </lineage>
</organism>
<reference evidence="11" key="1">
    <citation type="journal article" date="2019" name="Int. J. Syst. Evol. Microbiol.">
        <title>The Global Catalogue of Microorganisms (GCM) 10K type strain sequencing project: providing services to taxonomists for standard genome sequencing and annotation.</title>
        <authorList>
            <consortium name="The Broad Institute Genomics Platform"/>
            <consortium name="The Broad Institute Genome Sequencing Center for Infectious Disease"/>
            <person name="Wu L."/>
            <person name="Ma J."/>
        </authorList>
    </citation>
    <scope>NUCLEOTIDE SEQUENCE [LARGE SCALE GENOMIC DNA]</scope>
    <source>
        <strain evidence="11">JCM 17805</strain>
    </source>
</reference>
<dbReference type="NCBIfam" id="NF009206">
    <property type="entry name" value="PRK12555.1"/>
    <property type="match status" value="1"/>
</dbReference>
<dbReference type="InterPro" id="IPR035909">
    <property type="entry name" value="CheB_C"/>
</dbReference>
<dbReference type="PROSITE" id="PS50110">
    <property type="entry name" value="RESPONSE_REGULATORY"/>
    <property type="match status" value="1"/>
</dbReference>
<evidence type="ECO:0000256" key="2">
    <source>
        <dbReference type="ARBA" id="ARBA00022500"/>
    </source>
</evidence>
<dbReference type="InterPro" id="IPR001789">
    <property type="entry name" value="Sig_transdc_resp-reg_receiver"/>
</dbReference>
<proteinExistence type="predicted"/>
<evidence type="ECO:0000256" key="3">
    <source>
        <dbReference type="ARBA" id="ARBA00022801"/>
    </source>
</evidence>
<dbReference type="PANTHER" id="PTHR42872:SF6">
    <property type="entry name" value="PROTEIN-GLUTAMATE METHYLESTERASE_PROTEIN-GLUTAMINE GLUTAMINASE"/>
    <property type="match status" value="1"/>
</dbReference>
<dbReference type="SUPFAM" id="SSF52738">
    <property type="entry name" value="Methylesterase CheB, C-terminal domain"/>
    <property type="match status" value="1"/>
</dbReference>
<dbReference type="EMBL" id="BAABFL010000469">
    <property type="protein sequence ID" value="GAA4652117.1"/>
    <property type="molecule type" value="Genomic_DNA"/>
</dbReference>
<dbReference type="PANTHER" id="PTHR42872">
    <property type="entry name" value="PROTEIN-GLUTAMATE METHYLESTERASE/PROTEIN-GLUTAMINE GLUTAMINASE"/>
    <property type="match status" value="1"/>
</dbReference>
<dbReference type="CDD" id="cd16432">
    <property type="entry name" value="CheB_Rec"/>
    <property type="match status" value="1"/>
</dbReference>
<dbReference type="Pfam" id="PF01339">
    <property type="entry name" value="CheB_methylest"/>
    <property type="match status" value="1"/>
</dbReference>
<evidence type="ECO:0000259" key="8">
    <source>
        <dbReference type="PROSITE" id="PS50110"/>
    </source>
</evidence>
<comment type="catalytic activity">
    <reaction evidence="5">
        <text>[protein]-L-glutamate 5-O-methyl ester + H2O = L-glutamyl-[protein] + methanol + H(+)</text>
        <dbReference type="Rhea" id="RHEA:23236"/>
        <dbReference type="Rhea" id="RHEA-COMP:10208"/>
        <dbReference type="Rhea" id="RHEA-COMP:10311"/>
        <dbReference type="ChEBI" id="CHEBI:15377"/>
        <dbReference type="ChEBI" id="CHEBI:15378"/>
        <dbReference type="ChEBI" id="CHEBI:17790"/>
        <dbReference type="ChEBI" id="CHEBI:29973"/>
        <dbReference type="ChEBI" id="CHEBI:82795"/>
        <dbReference type="EC" id="3.1.1.61"/>
    </reaction>
</comment>